<dbReference type="InterPro" id="IPR025724">
    <property type="entry name" value="GAG-pre-integrase_dom"/>
</dbReference>
<dbReference type="PANTHER" id="PTHR42648:SF32">
    <property type="entry name" value="RIBONUCLEASE H-LIKE DOMAIN, GAG-PRE-INTEGRASE DOMAIN PROTEIN-RELATED"/>
    <property type="match status" value="1"/>
</dbReference>
<keyword evidence="3" id="KW-1185">Reference proteome</keyword>
<dbReference type="InterPro" id="IPR001584">
    <property type="entry name" value="Integrase_cat-core"/>
</dbReference>
<dbReference type="Pfam" id="PF00665">
    <property type="entry name" value="rve"/>
    <property type="match status" value="1"/>
</dbReference>
<protein>
    <submittedName>
        <fullName evidence="2">Ribonuclease H-like domain-containing protein</fullName>
    </submittedName>
</protein>
<reference evidence="2" key="2">
    <citation type="submission" date="2022-01" db="EMBL/GenBank/DDBJ databases">
        <authorList>
            <person name="Yamashiro T."/>
            <person name="Shiraishi A."/>
            <person name="Satake H."/>
            <person name="Nakayama K."/>
        </authorList>
    </citation>
    <scope>NUCLEOTIDE SEQUENCE</scope>
</reference>
<dbReference type="Pfam" id="PF13976">
    <property type="entry name" value="gag_pre-integrs"/>
    <property type="match status" value="1"/>
</dbReference>
<reference evidence="2" key="1">
    <citation type="journal article" date="2022" name="Int. J. Mol. Sci.">
        <title>Draft Genome of Tanacetum Coccineum: Genomic Comparison of Closely Related Tanacetum-Family Plants.</title>
        <authorList>
            <person name="Yamashiro T."/>
            <person name="Shiraishi A."/>
            <person name="Nakayama K."/>
            <person name="Satake H."/>
        </authorList>
    </citation>
    <scope>NUCLEOTIDE SEQUENCE</scope>
</reference>
<evidence type="ECO:0000313" key="2">
    <source>
        <dbReference type="EMBL" id="GJT71423.1"/>
    </source>
</evidence>
<name>A0ABQ5G8L2_9ASTR</name>
<dbReference type="SUPFAM" id="SSF53098">
    <property type="entry name" value="Ribonuclease H-like"/>
    <property type="match status" value="1"/>
</dbReference>
<evidence type="ECO:0000313" key="3">
    <source>
        <dbReference type="Proteomes" id="UP001151760"/>
    </source>
</evidence>
<proteinExistence type="predicted"/>
<dbReference type="InterPro" id="IPR012337">
    <property type="entry name" value="RNaseH-like_sf"/>
</dbReference>
<dbReference type="InterPro" id="IPR036397">
    <property type="entry name" value="RNaseH_sf"/>
</dbReference>
<gene>
    <name evidence="2" type="ORF">Tco_1030709</name>
</gene>
<dbReference type="PANTHER" id="PTHR42648">
    <property type="entry name" value="TRANSPOSASE, PUTATIVE-RELATED"/>
    <property type="match status" value="1"/>
</dbReference>
<sequence>DALPTTYYYFKAQSPVRRAFNQKSAAKTNNFNEKVNTARVNNVTTTGPKAVVSAAEGNRENAVKSSACWIWRPTGNVIDRISKDSGSYMLKRFDYGNPQYTLQDQGIFDSGCSRHITGNKSFLTDYQEIDGGFFAFGGSPKGGKITGKGKIRTGKLDFEDVYFVKELKLGHINFKTMNKLVKGNLVRGLPSKLFENDHTCVACQKGKKHKASCKTKLVSSISQPLQMLHMDLFGPTFVRSINHKIYCLVVTDNYSRFSWVFFLVTKDETSGILKTFITCIENQINYKVKIIRCDNGTEFKNNDMNQFCGMKGIKRKFSVARTPQQNGVAERKNRTLIEAARTMLTDSLLPTTFWAKAVSTACYV</sequence>
<dbReference type="Gene3D" id="3.30.420.10">
    <property type="entry name" value="Ribonuclease H-like superfamily/Ribonuclease H"/>
    <property type="match status" value="1"/>
</dbReference>
<comment type="caution">
    <text evidence="2">The sequence shown here is derived from an EMBL/GenBank/DDBJ whole genome shotgun (WGS) entry which is preliminary data.</text>
</comment>
<dbReference type="Proteomes" id="UP001151760">
    <property type="component" value="Unassembled WGS sequence"/>
</dbReference>
<accession>A0ABQ5G8L2</accession>
<evidence type="ECO:0000259" key="1">
    <source>
        <dbReference type="PROSITE" id="PS50994"/>
    </source>
</evidence>
<organism evidence="2 3">
    <name type="scientific">Tanacetum coccineum</name>
    <dbReference type="NCBI Taxonomy" id="301880"/>
    <lineage>
        <taxon>Eukaryota</taxon>
        <taxon>Viridiplantae</taxon>
        <taxon>Streptophyta</taxon>
        <taxon>Embryophyta</taxon>
        <taxon>Tracheophyta</taxon>
        <taxon>Spermatophyta</taxon>
        <taxon>Magnoliopsida</taxon>
        <taxon>eudicotyledons</taxon>
        <taxon>Gunneridae</taxon>
        <taxon>Pentapetalae</taxon>
        <taxon>asterids</taxon>
        <taxon>campanulids</taxon>
        <taxon>Asterales</taxon>
        <taxon>Asteraceae</taxon>
        <taxon>Asteroideae</taxon>
        <taxon>Anthemideae</taxon>
        <taxon>Anthemidinae</taxon>
        <taxon>Tanacetum</taxon>
    </lineage>
</organism>
<dbReference type="PROSITE" id="PS50994">
    <property type="entry name" value="INTEGRASE"/>
    <property type="match status" value="1"/>
</dbReference>
<dbReference type="InterPro" id="IPR039537">
    <property type="entry name" value="Retrotran_Ty1/copia-like"/>
</dbReference>
<feature type="domain" description="Integrase catalytic" evidence="1">
    <location>
        <begin position="220"/>
        <end position="364"/>
    </location>
</feature>
<dbReference type="EMBL" id="BQNB010018166">
    <property type="protein sequence ID" value="GJT71423.1"/>
    <property type="molecule type" value="Genomic_DNA"/>
</dbReference>
<feature type="non-terminal residue" evidence="2">
    <location>
        <position position="1"/>
    </location>
</feature>